<proteinExistence type="predicted"/>
<accession>A0AB74VDB8</accession>
<dbReference type="EMBL" id="CP073653">
    <property type="protein sequence ID" value="QUN34409.1"/>
    <property type="molecule type" value="Genomic_DNA"/>
</dbReference>
<keyword evidence="2" id="KW-1185">Reference proteome</keyword>
<sequence length="198" mass="23624">MALTERDREILTWIQDYKSITLSQCTYLFFNGNYEGCRRRLKQLESFGLLKSIPNVLLKTRVYYQERLISDHDLFIYEFLKVIKINGGEIIQFKIKPQYLDKKIVPDCFIIFSYNGNVFFILLEVDLTHYTSNSKMKRYEELYKTGELQNICCETFPIVVIARPTQGIRYNSNNFHVLYLDLFYNNFYNLLLHNSSII</sequence>
<gene>
    <name evidence="1" type="ORF">KEC93_21170</name>
</gene>
<evidence type="ECO:0000313" key="2">
    <source>
        <dbReference type="Proteomes" id="UP000679373"/>
    </source>
</evidence>
<name>A0AB74VDB8_CLOBE</name>
<evidence type="ECO:0000313" key="1">
    <source>
        <dbReference type="EMBL" id="QUN34409.1"/>
    </source>
</evidence>
<organism evidence="1 2">
    <name type="scientific">Clostridium beijerinckii</name>
    <name type="common">Clostridium MP</name>
    <dbReference type="NCBI Taxonomy" id="1520"/>
    <lineage>
        <taxon>Bacteria</taxon>
        <taxon>Bacillati</taxon>
        <taxon>Bacillota</taxon>
        <taxon>Clostridia</taxon>
        <taxon>Eubacteriales</taxon>
        <taxon>Clostridiaceae</taxon>
        <taxon>Clostridium</taxon>
    </lineage>
</organism>
<dbReference type="Proteomes" id="UP000679373">
    <property type="component" value="Chromosome"/>
</dbReference>
<dbReference type="RefSeq" id="WP_077870018.1">
    <property type="nucleotide sequence ID" value="NZ_BKAK01000058.1"/>
</dbReference>
<protein>
    <submittedName>
        <fullName evidence="1">Uncharacterized protein</fullName>
    </submittedName>
</protein>
<reference evidence="1" key="1">
    <citation type="submission" date="2021-04" db="EMBL/GenBank/DDBJ databases">
        <title>Complete genome sequence of the type strain Clostridium beijerinckii NRRL B-598.</title>
        <authorList>
            <person name="Sedlar K."/>
            <person name="Branska B."/>
            <person name="Bezdicek M."/>
            <person name="Nykrynova M."/>
            <person name="Lengerova M."/>
            <person name="Skutkova H."/>
            <person name="Patakova P."/>
        </authorList>
    </citation>
    <scope>NUCLEOTIDE SEQUENCE</scope>
    <source>
        <strain evidence="1">DSM 791</strain>
    </source>
</reference>
<dbReference type="AlphaFoldDB" id="A0AB74VDB8"/>
<dbReference type="GeneID" id="66347091"/>